<dbReference type="AlphaFoldDB" id="A0A9Q0RB63"/>
<dbReference type="Proteomes" id="UP001149090">
    <property type="component" value="Unassembled WGS sequence"/>
</dbReference>
<dbReference type="InterPro" id="IPR019956">
    <property type="entry name" value="Ubiquitin_dom"/>
</dbReference>
<evidence type="ECO:0000259" key="1">
    <source>
        <dbReference type="PROSITE" id="PS50053"/>
    </source>
</evidence>
<dbReference type="InterPro" id="IPR000626">
    <property type="entry name" value="Ubiquitin-like_dom"/>
</dbReference>
<dbReference type="EMBL" id="JAPDFW010000072">
    <property type="protein sequence ID" value="KAJ5073794.1"/>
    <property type="molecule type" value="Genomic_DNA"/>
</dbReference>
<dbReference type="GO" id="GO:0070628">
    <property type="term" value="F:proteasome binding"/>
    <property type="evidence" value="ECO:0007669"/>
    <property type="project" value="TreeGrafter"/>
</dbReference>
<organism evidence="2 3">
    <name type="scientific">Anaeramoeba ignava</name>
    <name type="common">Anaerobic marine amoeba</name>
    <dbReference type="NCBI Taxonomy" id="1746090"/>
    <lineage>
        <taxon>Eukaryota</taxon>
        <taxon>Metamonada</taxon>
        <taxon>Anaeramoebidae</taxon>
        <taxon>Anaeramoeba</taxon>
    </lineage>
</organism>
<dbReference type="SMART" id="SM00213">
    <property type="entry name" value="UBQ"/>
    <property type="match status" value="1"/>
</dbReference>
<name>A0A9Q0RB63_ANAIG</name>
<dbReference type="OrthoDB" id="1043111at2759"/>
<dbReference type="GO" id="GO:0043161">
    <property type="term" value="P:proteasome-mediated ubiquitin-dependent protein catabolic process"/>
    <property type="evidence" value="ECO:0007669"/>
    <property type="project" value="TreeGrafter"/>
</dbReference>
<accession>A0A9Q0RB63</accession>
<feature type="domain" description="Ubiquitin-like" evidence="1">
    <location>
        <begin position="1"/>
        <end position="70"/>
    </location>
</feature>
<protein>
    <submittedName>
        <fullName evidence="2">UBIQUITIN-40S ribosomal protein S31</fullName>
    </submittedName>
</protein>
<dbReference type="GO" id="GO:0031593">
    <property type="term" value="F:polyubiquitin modification-dependent protein binding"/>
    <property type="evidence" value="ECO:0007669"/>
    <property type="project" value="TreeGrafter"/>
</dbReference>
<dbReference type="SUPFAM" id="SSF54236">
    <property type="entry name" value="Ubiquitin-like"/>
    <property type="match status" value="1"/>
</dbReference>
<dbReference type="GO" id="GO:0005829">
    <property type="term" value="C:cytosol"/>
    <property type="evidence" value="ECO:0007669"/>
    <property type="project" value="TreeGrafter"/>
</dbReference>
<dbReference type="OMA" id="WEMDCEI"/>
<sequence length="74" mass="8408">MKITVKTLKGWEMDCEISSNDDVLVLMQQVEVKEGTSINRQKLSFQGQILQQGNTISSYNIQEGSRIYLISDLL</sequence>
<dbReference type="PANTHER" id="PTHR10621:SF0">
    <property type="entry name" value="UV EXCISION REPAIR PROTEIN RAD23"/>
    <property type="match status" value="1"/>
</dbReference>
<evidence type="ECO:0000313" key="3">
    <source>
        <dbReference type="Proteomes" id="UP001149090"/>
    </source>
</evidence>
<proteinExistence type="predicted"/>
<dbReference type="PANTHER" id="PTHR10621">
    <property type="entry name" value="UV EXCISION REPAIR PROTEIN RAD23"/>
    <property type="match status" value="1"/>
</dbReference>
<dbReference type="PRINTS" id="PR00348">
    <property type="entry name" value="UBIQUITIN"/>
</dbReference>
<evidence type="ECO:0000313" key="2">
    <source>
        <dbReference type="EMBL" id="KAJ5073794.1"/>
    </source>
</evidence>
<dbReference type="GO" id="GO:0005654">
    <property type="term" value="C:nucleoplasm"/>
    <property type="evidence" value="ECO:0007669"/>
    <property type="project" value="TreeGrafter"/>
</dbReference>
<dbReference type="Pfam" id="PF00240">
    <property type="entry name" value="ubiquitin"/>
    <property type="match status" value="1"/>
</dbReference>
<dbReference type="PROSITE" id="PS50053">
    <property type="entry name" value="UBIQUITIN_2"/>
    <property type="match status" value="1"/>
</dbReference>
<keyword evidence="2" id="KW-0689">Ribosomal protein</keyword>
<comment type="caution">
    <text evidence="2">The sequence shown here is derived from an EMBL/GenBank/DDBJ whole genome shotgun (WGS) entry which is preliminary data.</text>
</comment>
<dbReference type="GO" id="GO:0005840">
    <property type="term" value="C:ribosome"/>
    <property type="evidence" value="ECO:0007669"/>
    <property type="project" value="UniProtKB-KW"/>
</dbReference>
<dbReference type="CDD" id="cd17039">
    <property type="entry name" value="Ubl_ubiquitin_like"/>
    <property type="match status" value="1"/>
</dbReference>
<dbReference type="GO" id="GO:0043130">
    <property type="term" value="F:ubiquitin binding"/>
    <property type="evidence" value="ECO:0007669"/>
    <property type="project" value="TreeGrafter"/>
</dbReference>
<dbReference type="Gene3D" id="3.10.20.90">
    <property type="entry name" value="Phosphatidylinositol 3-kinase Catalytic Subunit, Chain A, domain 1"/>
    <property type="match status" value="1"/>
</dbReference>
<keyword evidence="2" id="KW-0687">Ribonucleoprotein</keyword>
<dbReference type="InterPro" id="IPR029071">
    <property type="entry name" value="Ubiquitin-like_domsf"/>
</dbReference>
<keyword evidence="3" id="KW-1185">Reference proteome</keyword>
<reference evidence="2" key="1">
    <citation type="submission" date="2022-10" db="EMBL/GenBank/DDBJ databases">
        <title>Novel sulphate-reducing endosymbionts in the free-living metamonad Anaeramoeba.</title>
        <authorList>
            <person name="Jerlstrom-Hultqvist J."/>
            <person name="Cepicka I."/>
            <person name="Gallot-Lavallee L."/>
            <person name="Salas-Leiva D."/>
            <person name="Curtis B.A."/>
            <person name="Zahonova K."/>
            <person name="Pipaliya S."/>
            <person name="Dacks J."/>
            <person name="Roger A.J."/>
        </authorList>
    </citation>
    <scope>NUCLEOTIDE SEQUENCE</scope>
    <source>
        <strain evidence="2">BMAN</strain>
    </source>
</reference>
<gene>
    <name evidence="2" type="ORF">M0811_08358</name>
</gene>